<dbReference type="KEGG" id="dpd:Deipe_2956"/>
<dbReference type="Proteomes" id="UP000010467">
    <property type="component" value="Chromosome"/>
</dbReference>
<feature type="transmembrane region" description="Helical" evidence="1">
    <location>
        <begin position="636"/>
        <end position="669"/>
    </location>
</feature>
<evidence type="ECO:0000256" key="1">
    <source>
        <dbReference type="SAM" id="Phobius"/>
    </source>
</evidence>
<dbReference type="InterPro" id="IPR011990">
    <property type="entry name" value="TPR-like_helical_dom_sf"/>
</dbReference>
<keyword evidence="1" id="KW-0812">Transmembrane</keyword>
<evidence type="ECO:0000313" key="4">
    <source>
        <dbReference type="Proteomes" id="UP000010467"/>
    </source>
</evidence>
<dbReference type="PATRIC" id="fig|937777.3.peg.2974"/>
<proteinExistence type="predicted"/>
<dbReference type="AlphaFoldDB" id="L0A3I7"/>
<gene>
    <name evidence="3" type="ordered locus">Deipe_2956</name>
</gene>
<protein>
    <recommendedName>
        <fullName evidence="5">Tetratricopeptide repeat protein</fullName>
    </recommendedName>
</protein>
<keyword evidence="1" id="KW-0472">Membrane</keyword>
<feature type="transmembrane region" description="Helical" evidence="1">
    <location>
        <begin position="347"/>
        <end position="365"/>
    </location>
</feature>
<keyword evidence="1" id="KW-1133">Transmembrane helix</keyword>
<sequence>MSRPVLLRFALACLLGWAGMGGPASAQVTLEESARTLSAQDNGRLRWSRTFEASAGSLVGPVTVGARTWLAVGPQLYAYGEQGQVEARIDLPSDAAALDESGGELRVTVRYGAVLEAFSVEGDVLRERVVFPPLESTTRWLERTARRQVGFDHVSPADARAALEALQAQVQRDPTNPFAQAFLATAALKTRQGDVAARATESALMQNVPFFVSVRLAQYFDSAGLPDAADRALQNARQSWAALGYDPALPVSRSALKAYGNPLGYLELLLGSGKLLRAEAWLRFMRDISPRFEGYRDVYGRYVGLLESQNRLGEAYEWRAFTRELSRGSLYGLGPDALLAVRDVSRWATFMLLLVLAATALALGARAWPLQGRDLAPLGGRLHAWRRHPLSRLRRILLSYWGFGEKLAFVALLGALLVSLCAWAWSARTYTRANAPALNFGTYGGAWFYDGLEQLGLEVGAPDARLVRGLGAQLDGDNATARGQYGVSSDPCVLNNLGVLLEAGGDEIGARERYRAALARNPNLSAPAYNLQLGPNTFEANFQRVYRSTPRLCYPTDRHVYRAVDGALSGELRQIVQNPWVYLVRFPSGLPRPLQWLWVSALLFTLGLAILWLFVPRPPGVRAAPRPWRFRLLCVVFPGVAFLDVAWGLVLQLIWGAAVVGGVAVLGGWRFPYLLDLSVGGASTVIGVTLALCYAINVALLLLDELRLAGERRRAKSTAGVARPS</sequence>
<dbReference type="eggNOG" id="COG0457">
    <property type="taxonomic scope" value="Bacteria"/>
</dbReference>
<keyword evidence="4" id="KW-1185">Reference proteome</keyword>
<organism evidence="3 4">
    <name type="scientific">Deinococcus peraridilitoris (strain DSM 19664 / LMG 22246 / CIP 109416 / KR-200)</name>
    <dbReference type="NCBI Taxonomy" id="937777"/>
    <lineage>
        <taxon>Bacteria</taxon>
        <taxon>Thermotogati</taxon>
        <taxon>Deinococcota</taxon>
        <taxon>Deinococci</taxon>
        <taxon>Deinococcales</taxon>
        <taxon>Deinococcaceae</taxon>
        <taxon>Deinococcus</taxon>
    </lineage>
</organism>
<feature type="transmembrane region" description="Helical" evidence="1">
    <location>
        <begin position="396"/>
        <end position="425"/>
    </location>
</feature>
<feature type="chain" id="PRO_5003939563" description="Tetratricopeptide repeat protein" evidence="2">
    <location>
        <begin position="27"/>
        <end position="725"/>
    </location>
</feature>
<feature type="transmembrane region" description="Helical" evidence="1">
    <location>
        <begin position="681"/>
        <end position="703"/>
    </location>
</feature>
<name>L0A3I7_DEIPD</name>
<evidence type="ECO:0000313" key="3">
    <source>
        <dbReference type="EMBL" id="AFZ68411.1"/>
    </source>
</evidence>
<evidence type="ECO:0008006" key="5">
    <source>
        <dbReference type="Google" id="ProtNLM"/>
    </source>
</evidence>
<accession>L0A3I7</accession>
<feature type="signal peptide" evidence="2">
    <location>
        <begin position="1"/>
        <end position="26"/>
    </location>
</feature>
<reference evidence="4" key="1">
    <citation type="submission" date="2012-03" db="EMBL/GenBank/DDBJ databases">
        <title>Complete sequence of chromosome of Deinococcus peraridilitoris DSM 19664.</title>
        <authorList>
            <person name="Lucas S."/>
            <person name="Copeland A."/>
            <person name="Lapidus A."/>
            <person name="Glavina del Rio T."/>
            <person name="Dalin E."/>
            <person name="Tice H."/>
            <person name="Bruce D."/>
            <person name="Goodwin L."/>
            <person name="Pitluck S."/>
            <person name="Peters L."/>
            <person name="Mikhailova N."/>
            <person name="Lu M."/>
            <person name="Kyrpides N."/>
            <person name="Mavromatis K."/>
            <person name="Ivanova N."/>
            <person name="Brettin T."/>
            <person name="Detter J.C."/>
            <person name="Han C."/>
            <person name="Larimer F."/>
            <person name="Land M."/>
            <person name="Hauser L."/>
            <person name="Markowitz V."/>
            <person name="Cheng J.-F."/>
            <person name="Hugenholtz P."/>
            <person name="Woyke T."/>
            <person name="Wu D."/>
            <person name="Pukall R."/>
            <person name="Steenblock K."/>
            <person name="Brambilla E."/>
            <person name="Klenk H.-P."/>
            <person name="Eisen J.A."/>
        </authorList>
    </citation>
    <scope>NUCLEOTIDE SEQUENCE [LARGE SCALE GENOMIC DNA]</scope>
    <source>
        <strain evidence="4">DSM 19664 / LMG 22246 / CIP 109416 / KR-200</strain>
    </source>
</reference>
<dbReference type="EMBL" id="CP003382">
    <property type="protein sequence ID" value="AFZ68411.1"/>
    <property type="molecule type" value="Genomic_DNA"/>
</dbReference>
<dbReference type="STRING" id="937777.Deipe_2956"/>
<dbReference type="HOGENOM" id="CLU_396252_0_0_0"/>
<feature type="transmembrane region" description="Helical" evidence="1">
    <location>
        <begin position="596"/>
        <end position="615"/>
    </location>
</feature>
<dbReference type="SUPFAM" id="SSF48452">
    <property type="entry name" value="TPR-like"/>
    <property type="match status" value="1"/>
</dbReference>
<evidence type="ECO:0000256" key="2">
    <source>
        <dbReference type="SAM" id="SignalP"/>
    </source>
</evidence>
<keyword evidence="2" id="KW-0732">Signal</keyword>